<dbReference type="Proteomes" id="UP000007177">
    <property type="component" value="Chromosome"/>
</dbReference>
<evidence type="ECO:0000313" key="12">
    <source>
        <dbReference type="Proteomes" id="UP000007177"/>
    </source>
</evidence>
<reference evidence="12" key="1">
    <citation type="submission" date="2011-07" db="EMBL/GenBank/DDBJ databases">
        <title>Complete genome sequence of Acetobacterium woodii.</title>
        <authorList>
            <person name="Poehlein A."/>
            <person name="Schmidt S."/>
            <person name="Kaster A.-K."/>
            <person name="Goenrich M."/>
            <person name="Vollmers J."/>
            <person name="Thuermer A."/>
            <person name="Gottschalk G."/>
            <person name="Thauer R.K."/>
            <person name="Daniel R."/>
            <person name="Mueller V."/>
        </authorList>
    </citation>
    <scope>NUCLEOTIDE SEQUENCE [LARGE SCALE GENOMIC DNA]</scope>
    <source>
        <strain evidence="12">ATCC 29683 / DSM 1030 / JCM 2381 / KCTC 1655 / WB1</strain>
    </source>
</reference>
<dbReference type="InterPro" id="IPR008300">
    <property type="entry name" value="PTAC"/>
</dbReference>
<evidence type="ECO:0000256" key="6">
    <source>
        <dbReference type="ARBA" id="ARBA00022723"/>
    </source>
</evidence>
<evidence type="ECO:0000256" key="9">
    <source>
        <dbReference type="ARBA" id="ARBA00047589"/>
    </source>
</evidence>
<dbReference type="NCBIfam" id="NF011652">
    <property type="entry name" value="PRK15070.1"/>
    <property type="match status" value="1"/>
</dbReference>
<dbReference type="GO" id="GO:0051144">
    <property type="term" value="P:1,2-propanediol catabolic process"/>
    <property type="evidence" value="ECO:0007669"/>
    <property type="project" value="UniProtKB-UniPathway"/>
</dbReference>
<dbReference type="AlphaFoldDB" id="H6LEK1"/>
<dbReference type="KEGG" id="awo:Awo_c13200"/>
<evidence type="ECO:0000256" key="3">
    <source>
        <dbReference type="ARBA" id="ARBA00012206"/>
    </source>
</evidence>
<proteinExistence type="inferred from homology"/>
<dbReference type="RefSeq" id="WP_014355707.1">
    <property type="nucleotide sequence ID" value="NC_016894.1"/>
</dbReference>
<dbReference type="PIRSF" id="PIRSF010130">
    <property type="entry name" value="PduL"/>
    <property type="match status" value="1"/>
</dbReference>
<evidence type="ECO:0000256" key="10">
    <source>
        <dbReference type="PIRNR" id="PIRNR010130"/>
    </source>
</evidence>
<evidence type="ECO:0000256" key="1">
    <source>
        <dbReference type="ARBA" id="ARBA00001947"/>
    </source>
</evidence>
<keyword evidence="12" id="KW-1185">Reference proteome</keyword>
<evidence type="ECO:0000313" key="11">
    <source>
        <dbReference type="EMBL" id="AFA48104.1"/>
    </source>
</evidence>
<name>H6LEK1_ACEWD</name>
<keyword evidence="6" id="KW-0479">Metal-binding</keyword>
<evidence type="ECO:0000256" key="4">
    <source>
        <dbReference type="ARBA" id="ARBA00020837"/>
    </source>
</evidence>
<comment type="pathway">
    <text evidence="10">Polyol metabolism; 1,2-propanediol degradation.</text>
</comment>
<comment type="catalytic activity">
    <reaction evidence="9 10">
        <text>propanoyl-CoA + phosphate = propanoyl phosphate + CoA</text>
        <dbReference type="Rhea" id="RHEA:28046"/>
        <dbReference type="ChEBI" id="CHEBI:43474"/>
        <dbReference type="ChEBI" id="CHEBI:57287"/>
        <dbReference type="ChEBI" id="CHEBI:57392"/>
        <dbReference type="ChEBI" id="CHEBI:58933"/>
        <dbReference type="EC" id="2.3.1.222"/>
    </reaction>
</comment>
<accession>H6LEK1</accession>
<dbReference type="GO" id="GO:0016747">
    <property type="term" value="F:acyltransferase activity, transferring groups other than amino-acyl groups"/>
    <property type="evidence" value="ECO:0007669"/>
    <property type="project" value="InterPro"/>
</dbReference>
<evidence type="ECO:0000256" key="2">
    <source>
        <dbReference type="ARBA" id="ARBA00007342"/>
    </source>
</evidence>
<sequence length="189" mass="20017">MERTVPIGLSNKHIHVSQADLEALFGKGYQLTPMKDLSQPGQYAAEEKVDIVGPKGTLKGVRILGPVRPETQLEVSIGDGFCLGIKAPLRNSGDIAGTPGVKIIGPAGEIEIKEGAIVAARHIHMSTEEGAAYGLKDKDVVCVKMDGPRGLTFDNVLVRVSPNFKLDMHLDVEEGNAAGAKNGQIATIL</sequence>
<dbReference type="PANTHER" id="PTHR39453">
    <property type="entry name" value="PHOSPHATE PROPANOYLTRANSFERASE"/>
    <property type="match status" value="1"/>
</dbReference>
<evidence type="ECO:0000256" key="7">
    <source>
        <dbReference type="ARBA" id="ARBA00022833"/>
    </source>
</evidence>
<organism evidence="11 12">
    <name type="scientific">Acetobacterium woodii (strain ATCC 29683 / DSM 1030 / JCM 2381 / KCTC 1655 / WB1)</name>
    <dbReference type="NCBI Taxonomy" id="931626"/>
    <lineage>
        <taxon>Bacteria</taxon>
        <taxon>Bacillati</taxon>
        <taxon>Bacillota</taxon>
        <taxon>Clostridia</taxon>
        <taxon>Eubacteriales</taxon>
        <taxon>Eubacteriaceae</taxon>
        <taxon>Acetobacterium</taxon>
    </lineage>
</organism>
<keyword evidence="8 10" id="KW-0012">Acyltransferase</keyword>
<keyword evidence="5 10" id="KW-0808">Transferase</keyword>
<keyword evidence="7" id="KW-0862">Zinc</keyword>
<dbReference type="STRING" id="931626.Awo_c13200"/>
<dbReference type="Pfam" id="PF06130">
    <property type="entry name" value="PTAC"/>
    <property type="match status" value="1"/>
</dbReference>
<reference evidence="11 12" key="2">
    <citation type="journal article" date="2012" name="PLoS ONE">
        <title>An ancient pathway combining carbon dioxide fixation with the generation and utilization of a sodium ion gradient for ATP synthesis.</title>
        <authorList>
            <person name="Poehlein A."/>
            <person name="Schmidt S."/>
            <person name="Kaster A.K."/>
            <person name="Goenrich M."/>
            <person name="Vollmers J."/>
            <person name="Thurmer A."/>
            <person name="Bertsch J."/>
            <person name="Schuchmann K."/>
            <person name="Voigt B."/>
            <person name="Hecker M."/>
            <person name="Daniel R."/>
            <person name="Thauer R.K."/>
            <person name="Gottschalk G."/>
            <person name="Muller V."/>
        </authorList>
    </citation>
    <scope>NUCLEOTIDE SEQUENCE [LARGE SCALE GENOMIC DNA]</scope>
    <source>
        <strain evidence="12">ATCC 29683 / DSM 1030 / JCM 2381 / KCTC 1655 / WB1</strain>
    </source>
</reference>
<dbReference type="eggNOG" id="COG4869">
    <property type="taxonomic scope" value="Bacteria"/>
</dbReference>
<comment type="cofactor">
    <cofactor evidence="1">
        <name>Zn(2+)</name>
        <dbReference type="ChEBI" id="CHEBI:29105"/>
    </cofactor>
</comment>
<comment type="similarity">
    <text evidence="2 10">Belongs to the PduL family.</text>
</comment>
<dbReference type="PANTHER" id="PTHR39453:SF1">
    <property type="entry name" value="PHOSPHATE PROPANOYLTRANSFERASE"/>
    <property type="match status" value="1"/>
</dbReference>
<comment type="function">
    <text evidence="10">Involved in 1,2-propanediol (1,2-PD) degradation by catalyzing the conversion of propanoyl-CoA to propanoyl-phosphate.</text>
</comment>
<dbReference type="UniPathway" id="UPA00621"/>
<protein>
    <recommendedName>
        <fullName evidence="4 10">Phosphate propanoyltransferase</fullName>
        <ecNumber evidence="3 10">2.3.1.222</ecNumber>
    </recommendedName>
</protein>
<dbReference type="EC" id="2.3.1.222" evidence="3 10"/>
<dbReference type="HOGENOM" id="CLU_080676_1_0_9"/>
<dbReference type="EMBL" id="CP002987">
    <property type="protein sequence ID" value="AFA48104.1"/>
    <property type="molecule type" value="Genomic_DNA"/>
</dbReference>
<evidence type="ECO:0000256" key="8">
    <source>
        <dbReference type="ARBA" id="ARBA00023315"/>
    </source>
</evidence>
<gene>
    <name evidence="11" type="primary">pduL1</name>
    <name evidence="11" type="ordered locus">Awo_c13200</name>
</gene>
<dbReference type="GO" id="GO:0046872">
    <property type="term" value="F:metal ion binding"/>
    <property type="evidence" value="ECO:0007669"/>
    <property type="project" value="UniProtKB-KW"/>
</dbReference>
<dbReference type="OrthoDB" id="9784365at2"/>
<evidence type="ECO:0000256" key="5">
    <source>
        <dbReference type="ARBA" id="ARBA00022679"/>
    </source>
</evidence>